<accession>X1T2D3</accession>
<evidence type="ECO:0000313" key="1">
    <source>
        <dbReference type="EMBL" id="GAI81780.1"/>
    </source>
</evidence>
<dbReference type="AlphaFoldDB" id="X1T2D3"/>
<organism evidence="1">
    <name type="scientific">marine sediment metagenome</name>
    <dbReference type="NCBI Taxonomy" id="412755"/>
    <lineage>
        <taxon>unclassified sequences</taxon>
        <taxon>metagenomes</taxon>
        <taxon>ecological metagenomes</taxon>
    </lineage>
</organism>
<proteinExistence type="predicted"/>
<reference evidence="1" key="1">
    <citation type="journal article" date="2014" name="Front. Microbiol.">
        <title>High frequency of phylogenetically diverse reductive dehalogenase-homologous genes in deep subseafloor sedimentary metagenomes.</title>
        <authorList>
            <person name="Kawai M."/>
            <person name="Futagami T."/>
            <person name="Toyoda A."/>
            <person name="Takaki Y."/>
            <person name="Nishi S."/>
            <person name="Hori S."/>
            <person name="Arai W."/>
            <person name="Tsubouchi T."/>
            <person name="Morono Y."/>
            <person name="Uchiyama I."/>
            <person name="Ito T."/>
            <person name="Fujiyama A."/>
            <person name="Inagaki F."/>
            <person name="Takami H."/>
        </authorList>
    </citation>
    <scope>NUCLEOTIDE SEQUENCE</scope>
    <source>
        <strain evidence="1">Expedition CK06-06</strain>
    </source>
</reference>
<name>X1T2D3_9ZZZZ</name>
<sequence length="43" mass="4894">MRPIVVYRVLPEAVTEVQKPMPISLVFLLSDGYQVISEYPDLS</sequence>
<protein>
    <submittedName>
        <fullName evidence="1">Uncharacterized protein</fullName>
    </submittedName>
</protein>
<gene>
    <name evidence="1" type="ORF">S12H4_23144</name>
</gene>
<dbReference type="EMBL" id="BARW01012220">
    <property type="protein sequence ID" value="GAI81780.1"/>
    <property type="molecule type" value="Genomic_DNA"/>
</dbReference>
<comment type="caution">
    <text evidence="1">The sequence shown here is derived from an EMBL/GenBank/DDBJ whole genome shotgun (WGS) entry which is preliminary data.</text>
</comment>